<gene>
    <name evidence="2" type="ORF">BDK61_2762</name>
</gene>
<feature type="region of interest" description="Disordered" evidence="1">
    <location>
        <begin position="1"/>
        <end position="115"/>
    </location>
</feature>
<reference evidence="2 3" key="1">
    <citation type="submission" date="2018-10" db="EMBL/GenBank/DDBJ databases">
        <title>Genomic Encyclopedia of Archaeal and Bacterial Type Strains, Phase II (KMG-II): from individual species to whole genera.</title>
        <authorList>
            <person name="Goeker M."/>
        </authorList>
    </citation>
    <scope>NUCLEOTIDE SEQUENCE [LARGE SCALE GENOMIC DNA]</scope>
    <source>
        <strain evidence="2 3">DSM 11927</strain>
    </source>
</reference>
<evidence type="ECO:0000256" key="1">
    <source>
        <dbReference type="SAM" id="MobiDB-lite"/>
    </source>
</evidence>
<feature type="region of interest" description="Disordered" evidence="1">
    <location>
        <begin position="240"/>
        <end position="259"/>
    </location>
</feature>
<name>A0A495R805_9EURY</name>
<feature type="compositionally biased region" description="Acidic residues" evidence="1">
    <location>
        <begin position="104"/>
        <end position="114"/>
    </location>
</feature>
<evidence type="ECO:0000313" key="2">
    <source>
        <dbReference type="EMBL" id="RKS83379.1"/>
    </source>
</evidence>
<feature type="compositionally biased region" description="Basic and acidic residues" evidence="1">
    <location>
        <begin position="28"/>
        <end position="53"/>
    </location>
</feature>
<dbReference type="Pfam" id="PF02616">
    <property type="entry name" value="SMC_ScpA"/>
    <property type="match status" value="1"/>
</dbReference>
<dbReference type="PANTHER" id="PTHR33969">
    <property type="entry name" value="SEGREGATION AND CONDENSATION PROTEIN A"/>
    <property type="match status" value="1"/>
</dbReference>
<dbReference type="Gene3D" id="1.10.10.580">
    <property type="entry name" value="Structural maintenance of chromosome 1. Chain E"/>
    <property type="match status" value="1"/>
</dbReference>
<evidence type="ECO:0000313" key="3">
    <source>
        <dbReference type="Proteomes" id="UP000268233"/>
    </source>
</evidence>
<dbReference type="Gene3D" id="6.10.250.2410">
    <property type="match status" value="1"/>
</dbReference>
<organism evidence="2 3">
    <name type="scientific">Haloarcula quadrata</name>
    <dbReference type="NCBI Taxonomy" id="182779"/>
    <lineage>
        <taxon>Archaea</taxon>
        <taxon>Methanobacteriati</taxon>
        <taxon>Methanobacteriota</taxon>
        <taxon>Stenosarchaea group</taxon>
        <taxon>Halobacteria</taxon>
        <taxon>Halobacteriales</taxon>
        <taxon>Haloarculaceae</taxon>
        <taxon>Haloarcula</taxon>
    </lineage>
</organism>
<dbReference type="AlphaFoldDB" id="A0A495R805"/>
<protein>
    <submittedName>
        <fullName evidence="2">Condensin subunit ScpA</fullName>
    </submittedName>
</protein>
<dbReference type="InterPro" id="IPR023093">
    <property type="entry name" value="ScpA-like_C"/>
</dbReference>
<keyword evidence="3" id="KW-1185">Reference proteome</keyword>
<accession>A0A495R805</accession>
<comment type="caution">
    <text evidence="2">The sequence shown here is derived from an EMBL/GenBank/DDBJ whole genome shotgun (WGS) entry which is preliminary data.</text>
</comment>
<dbReference type="InterPro" id="IPR003768">
    <property type="entry name" value="ScpA"/>
</dbReference>
<dbReference type="Proteomes" id="UP000268233">
    <property type="component" value="Unassembled WGS sequence"/>
</dbReference>
<dbReference type="PANTHER" id="PTHR33969:SF2">
    <property type="entry name" value="SEGREGATION AND CONDENSATION PROTEIN A"/>
    <property type="match status" value="1"/>
</dbReference>
<proteinExistence type="predicted"/>
<sequence>MRRFRLMTSEEPTEQRNGDSSAQSSGEGEARPEEASRGSERGANVTRERSDPRDDADDIPLNITGHEDREPPGGSDDAAALLGDSPDPDDETTAQDSPESDRTTDEDEDEDVEPVEVLVQLADDGEIDPWDIDVVRVTDKFLQRIDDADLRTSGRALFYASVLIRMKSDAMLGEGETEEEPAEPWEQAMHEDAPIEDPDPFAALESEMDRRLERRRARGMPQTLDELVRDLRDAERESWWKESREYDTSDSPSGYDRGTQELDYRGADDMRLDEEPSAADVTGTAHAENIDDIIADVHDAVREQYDQGREEVLYREVDTAGGSRVETFLGLLFLAHRGQVRLQQDDLFGDLWIQDPSAATGSDEAIAD</sequence>
<dbReference type="EMBL" id="RBWW01000001">
    <property type="protein sequence ID" value="RKS83379.1"/>
    <property type="molecule type" value="Genomic_DNA"/>
</dbReference>